<dbReference type="SUPFAM" id="SSF52540">
    <property type="entry name" value="P-loop containing nucleoside triphosphate hydrolases"/>
    <property type="match status" value="2"/>
</dbReference>
<dbReference type="Pfam" id="PF04851">
    <property type="entry name" value="ResIII"/>
    <property type="match status" value="1"/>
</dbReference>
<feature type="domain" description="Helicase C-terminal" evidence="3">
    <location>
        <begin position="1561"/>
        <end position="1733"/>
    </location>
</feature>
<name>A0ABN5BWX2_9FLAO</name>
<dbReference type="PROSITE" id="PS00092">
    <property type="entry name" value="N6_MTASE"/>
    <property type="match status" value="1"/>
</dbReference>
<evidence type="ECO:0000256" key="1">
    <source>
        <dbReference type="SAM" id="MobiDB-lite"/>
    </source>
</evidence>
<reference evidence="4 5" key="1">
    <citation type="submission" date="2017-09" db="EMBL/GenBank/DDBJ databases">
        <title>Complete circularized genomes of four mosquito-derived Elizabethkingia anophelis isolates.</title>
        <authorList>
            <person name="Nicholson A.C."/>
            <person name="Xu J."/>
        </authorList>
    </citation>
    <scope>NUCLEOTIDE SEQUENCE [LARGE SCALE GENOMIC DNA]</scope>
    <source>
        <strain evidence="4 5">R26</strain>
    </source>
</reference>
<dbReference type="InterPro" id="IPR029063">
    <property type="entry name" value="SAM-dependent_MTases_sf"/>
</dbReference>
<dbReference type="InterPro" id="IPR011639">
    <property type="entry name" value="MethylTrfase_TaqI-like_dom"/>
</dbReference>
<feature type="compositionally biased region" description="Basic and acidic residues" evidence="1">
    <location>
        <begin position="357"/>
        <end position="366"/>
    </location>
</feature>
<sequence length="1940" mass="220475">MQKISLSLIGSLKTNPMSSQKNEFTQEQIDEISSSNSVVDYFLHLEQIGLVNFERKTGHDFYFRTENNKYSVNNTGFYDFKTGEGGGIIKAVMTTQDKTWKEALEFLRDFSNILETEGSAMHIASQRKKHISQSSDEKGSAEISNIIIPNNDKLLAYFKERGISKEILQENTRQIHFSTGEKKYFGIGIENLSGGYEIRNPIAKTKIGKNDISVIKGSKEDEIIVFEGMTDALSFLQLQKENNRQNNRTLIVLNSITNVDRFTSRYENFKGKIFLCLDGDKAGNYATEKVLNDLKDQNIKDIRPFYNISENDNNDLNDYLKQKLNIQNNNTNLATNNSLNNEHTTIRPGEISNPKYMGDETPHRDLGGFSQKSQSQQNGDNPERFTMGSNNAGDGLTSTERSYSTGSGRRGKFTTGTQQKDASENERAEHSLGGVLSGRTIPDRGSGNLNSIATGDQDQLDALTKKYRGQKLSNDQIAEVVSLACFVSKDKTIQLYSGITITDDLKDICNQFKSGGTSKEGRGILDEYYTDHKIVLAISNLIKDQFKNKKELSVLEPSIGIGNFVYATGNFQIKSEITGFEINETTAKIAKIFHPDANINLRSFETEFIDEKGGKVSPEEYSEKYDLIIGNPPYGEHRGLYKGLGEEPKISKYEDYFVKRGIDTLKSGGVLAMVLPSGWLDRQKKFSGADLINAYRLPRGAFAGTGIGTDIIILKKNQQNISHNISNYFEKHPLHILGDPREKSNRFGRMETYVHGTLEQALLLLDKTQHNKNTERIGNLFEDLFTEEKQVIPEITDSSKLKKEQFKDPGAVLSDISKSLETNSTTEDKKEEELKIVQEKVKLALESLQGIKFKSPAILKEINKYTKLDTKINESPSSFSTEKIQDISLKADKILQTKKEKDSPYEIQFEPIIKKGILKYQFSKQDDIVDTALQNNPDITPEQIKAFRDTAYDGTLNNHREHHAYANYYNGKWVHDFYYAEGNIYEKLQQLEKDKEVIDAAAAGQYEKQKALLENVLPKPKLLEDISISPNHEFVHKFDLGTIEKLRFNQISRKSEPVIEDYTMADKFKDFASALPSEAFAGSSSWEVRSFVDNETVTGSDKERNALVRERRKAAANDLFSKFIREELSVELKERFVTEFNKNYNNIHVPDYSKFPLFSKIHKNFKGEDLALTEVQKAGVGRLTTKGVGLLAHEVGFGKTLSGILSMHEAMERGNAKKPLIVVPNDSILKQWVETIFETIPNAKVNVLGNLGKDYNLSKFDNHGGEISIVTYEGFNNIGFSEEITGSLASKFSYISESELKSVNSISERDMQIELQKEKEIEGKMKRGKIYDWEDFGFDHLTYDEVHNANHIVGKVKIEDRRFASDFRNQNQQTSKLGINTWMAAQYIQNKNDGRNVSLLSATPFTNKPLEYYSILSLIANKRLEESGYFNVNNFFETFMEADNDMEIDAKGDVKFKANVRRFKNNALFQQLLSEFIDMKGEEDNPQLKRPNRINKEYKIEQNDLTFEQYELLNDSFSEKEKGAILTHILNARLIAISPYLSPYYDEEQPSLKDFIENSPKLKLTMDLIGQNKSDLPGAGQIIYSELAVAEFPKLKDYLVTEVGYPKDEIGIITGATSKNQRITIQNDFNKGKIKIIIGSEAIQEGMNLQEKTSDLYLLSLPYNFTSLRQTEGRAWRQGNKWENVRINFMLMNDSIDVFMLQKLQAKQSRYLEAMKRGANVVDISDINTQELKTSIITNPETRADIEIELMKKRIESDKNRLLADSAFVLRKYENFLKIKEKVGKAQEAYNTAKQLANEDGPNSDYWASMLPYRVQNIEAAKTEVSTAIQELAQKGVNVTEIENQTALSEEKIAKLDKILEDLPSAREKMVTQYHREKQEKLKANETRDYIKERENENRSLFGASTPSNTIVINESKVSQVSEANHKENTFQEIYTGKKR</sequence>
<dbReference type="PROSITE" id="PS51194">
    <property type="entry name" value="HELICASE_CTER"/>
    <property type="match status" value="1"/>
</dbReference>
<keyword evidence="4" id="KW-0255">Endonuclease</keyword>
<evidence type="ECO:0000259" key="3">
    <source>
        <dbReference type="PROSITE" id="PS51194"/>
    </source>
</evidence>
<feature type="region of interest" description="Disordered" evidence="1">
    <location>
        <begin position="331"/>
        <end position="453"/>
    </location>
</feature>
<feature type="compositionally biased region" description="Polar residues" evidence="1">
    <location>
        <begin position="387"/>
        <end position="407"/>
    </location>
</feature>
<dbReference type="PROSITE" id="PS51192">
    <property type="entry name" value="HELICASE_ATP_BIND_1"/>
    <property type="match status" value="1"/>
</dbReference>
<dbReference type="Proteomes" id="UP000190057">
    <property type="component" value="Chromosome"/>
</dbReference>
<dbReference type="SUPFAM" id="SSF53335">
    <property type="entry name" value="S-adenosyl-L-methionine-dependent methyltransferases"/>
    <property type="match status" value="1"/>
</dbReference>
<evidence type="ECO:0000313" key="5">
    <source>
        <dbReference type="Proteomes" id="UP000190057"/>
    </source>
</evidence>
<evidence type="ECO:0000259" key="2">
    <source>
        <dbReference type="PROSITE" id="PS51192"/>
    </source>
</evidence>
<feature type="region of interest" description="Disordered" evidence="1">
    <location>
        <begin position="1919"/>
        <end position="1940"/>
    </location>
</feature>
<dbReference type="InterPro" id="IPR006935">
    <property type="entry name" value="Helicase/UvrB_N"/>
</dbReference>
<accession>A0ABN5BWX2</accession>
<dbReference type="PANTHER" id="PTHR41313">
    <property type="entry name" value="ADENINE-SPECIFIC METHYLTRANSFERASE"/>
    <property type="match status" value="1"/>
</dbReference>
<dbReference type="SUPFAM" id="SSF56731">
    <property type="entry name" value="DNA primase core"/>
    <property type="match status" value="1"/>
</dbReference>
<dbReference type="SMART" id="SM00487">
    <property type="entry name" value="DEXDc"/>
    <property type="match status" value="1"/>
</dbReference>
<dbReference type="GO" id="GO:0004519">
    <property type="term" value="F:endonuclease activity"/>
    <property type="evidence" value="ECO:0007669"/>
    <property type="project" value="UniProtKB-KW"/>
</dbReference>
<dbReference type="EMBL" id="CP023401">
    <property type="protein sequence ID" value="ATC35632.1"/>
    <property type="molecule type" value="Genomic_DNA"/>
</dbReference>
<dbReference type="SMART" id="SM00490">
    <property type="entry name" value="HELICc"/>
    <property type="match status" value="1"/>
</dbReference>
<protein>
    <submittedName>
        <fullName evidence="4">Restriction endonuclease subunit R</fullName>
    </submittedName>
</protein>
<dbReference type="SUPFAM" id="SSF57783">
    <property type="entry name" value="Zinc beta-ribbon"/>
    <property type="match status" value="1"/>
</dbReference>
<dbReference type="Pfam" id="PF07669">
    <property type="entry name" value="Eco57I"/>
    <property type="match status" value="1"/>
</dbReference>
<feature type="domain" description="Helicase ATP-binding" evidence="2">
    <location>
        <begin position="1180"/>
        <end position="1422"/>
    </location>
</feature>
<dbReference type="PRINTS" id="PR00507">
    <property type="entry name" value="N12N6MTFRASE"/>
</dbReference>
<dbReference type="InterPro" id="IPR052933">
    <property type="entry name" value="DNA_Protect_Modify"/>
</dbReference>
<dbReference type="Gene3D" id="3.40.50.300">
    <property type="entry name" value="P-loop containing nucleotide triphosphate hydrolases"/>
    <property type="match status" value="2"/>
</dbReference>
<feature type="compositionally biased region" description="Polar residues" evidence="1">
    <location>
        <begin position="370"/>
        <end position="380"/>
    </location>
</feature>
<keyword evidence="4" id="KW-0540">Nuclease</keyword>
<dbReference type="InterPro" id="IPR002052">
    <property type="entry name" value="DNA_methylase_N6_adenine_CS"/>
</dbReference>
<feature type="compositionally biased region" description="Basic and acidic residues" evidence="1">
    <location>
        <begin position="421"/>
        <end position="430"/>
    </location>
</feature>
<keyword evidence="4" id="KW-0378">Hydrolase</keyword>
<dbReference type="Pfam" id="PF13155">
    <property type="entry name" value="Toprim_2"/>
    <property type="match status" value="1"/>
</dbReference>
<organism evidence="4 5">
    <name type="scientific">Elizabethkingia anophelis R26</name>
    <dbReference type="NCBI Taxonomy" id="1246994"/>
    <lineage>
        <taxon>Bacteria</taxon>
        <taxon>Pseudomonadati</taxon>
        <taxon>Bacteroidota</taxon>
        <taxon>Flavobacteriia</taxon>
        <taxon>Flavobacteriales</taxon>
        <taxon>Weeksellaceae</taxon>
        <taxon>Elizabethkingia</taxon>
    </lineage>
</organism>
<gene>
    <name evidence="4" type="ORF">BAZ09_005115</name>
</gene>
<keyword evidence="5" id="KW-1185">Reference proteome</keyword>
<dbReference type="PANTHER" id="PTHR41313:SF1">
    <property type="entry name" value="DNA METHYLASE ADENINE-SPECIFIC DOMAIN-CONTAINING PROTEIN"/>
    <property type="match status" value="1"/>
</dbReference>
<dbReference type="InterPro" id="IPR001650">
    <property type="entry name" value="Helicase_C-like"/>
</dbReference>
<proteinExistence type="predicted"/>
<dbReference type="Gene3D" id="3.40.1360.10">
    <property type="match status" value="1"/>
</dbReference>
<feature type="compositionally biased region" description="Low complexity" evidence="1">
    <location>
        <begin position="331"/>
        <end position="341"/>
    </location>
</feature>
<dbReference type="Gene3D" id="3.40.50.150">
    <property type="entry name" value="Vaccinia Virus protein VP39"/>
    <property type="match status" value="1"/>
</dbReference>
<dbReference type="Pfam" id="PF00271">
    <property type="entry name" value="Helicase_C"/>
    <property type="match status" value="1"/>
</dbReference>
<evidence type="ECO:0000313" key="4">
    <source>
        <dbReference type="EMBL" id="ATC35632.1"/>
    </source>
</evidence>
<dbReference type="InterPro" id="IPR027417">
    <property type="entry name" value="P-loop_NTPase"/>
</dbReference>
<dbReference type="InterPro" id="IPR014001">
    <property type="entry name" value="Helicase_ATP-bd"/>
</dbReference>